<accession>A0A2K8N5F7</accession>
<dbReference type="InterPro" id="IPR020904">
    <property type="entry name" value="Sc_DH/Rdtase_CS"/>
</dbReference>
<dbReference type="GO" id="GO:0008206">
    <property type="term" value="P:bile acid metabolic process"/>
    <property type="evidence" value="ECO:0007669"/>
    <property type="project" value="UniProtKB-ARBA"/>
</dbReference>
<dbReference type="PANTHER" id="PTHR42760:SF115">
    <property type="entry name" value="3-OXOACYL-[ACYL-CARRIER-PROTEIN] REDUCTASE FABG"/>
    <property type="match status" value="1"/>
</dbReference>
<comment type="similarity">
    <text evidence="1">Belongs to the short-chain dehydrogenases/reductases (SDR) family.</text>
</comment>
<evidence type="ECO:0000313" key="3">
    <source>
        <dbReference type="EMBL" id="ATY84558.1"/>
    </source>
</evidence>
<dbReference type="AlphaFoldDB" id="A0A2K8N5F7"/>
<dbReference type="FunFam" id="3.40.50.720:FF:000084">
    <property type="entry name" value="Short-chain dehydrogenase reductase"/>
    <property type="match status" value="1"/>
</dbReference>
<sequence length="261" mass="27820">MALEGKRVLVTGGNGGIGRAIARTFAAAGADVTSVDRRVQEEAESDITDVAFDLYQTDRLPHLVEDLWQQGPVHILVNCAGIYPSSPALVIDESAWDAVLDLNLKVPFLLCRELAGRMIQANITGSIVNIASTAAHTARPGVAHYAASKAGLVMLTRVLALEWAPYGIRVNAVCPGLVETDTLLASLVTPVLTQEHVEKVAKVPMQRAAEPGEIANVVRMLADDAVCGYVTGQALFVDGGYTAGQTFPSFQLQMQSVLDRI</sequence>
<keyword evidence="4" id="KW-1185">Reference proteome</keyword>
<dbReference type="OrthoDB" id="125587at2"/>
<dbReference type="PANTHER" id="PTHR42760">
    <property type="entry name" value="SHORT-CHAIN DEHYDROGENASES/REDUCTASES FAMILY MEMBER"/>
    <property type="match status" value="1"/>
</dbReference>
<keyword evidence="2" id="KW-0560">Oxidoreductase</keyword>
<dbReference type="SUPFAM" id="SSF51735">
    <property type="entry name" value="NAD(P)-binding Rossmann-fold domains"/>
    <property type="match status" value="1"/>
</dbReference>
<dbReference type="PRINTS" id="PR00081">
    <property type="entry name" value="GDHRDH"/>
</dbReference>
<organism evidence="3 4">
    <name type="scientific">Kyrpidia spormannii</name>
    <dbReference type="NCBI Taxonomy" id="2055160"/>
    <lineage>
        <taxon>Bacteria</taxon>
        <taxon>Bacillati</taxon>
        <taxon>Bacillota</taxon>
        <taxon>Bacilli</taxon>
        <taxon>Bacillales</taxon>
        <taxon>Alicyclobacillaceae</taxon>
        <taxon>Kyrpidia</taxon>
    </lineage>
</organism>
<dbReference type="CDD" id="cd05233">
    <property type="entry name" value="SDR_c"/>
    <property type="match status" value="1"/>
</dbReference>
<dbReference type="InterPro" id="IPR002347">
    <property type="entry name" value="SDR_fam"/>
</dbReference>
<dbReference type="Proteomes" id="UP000231932">
    <property type="component" value="Chromosome"/>
</dbReference>
<dbReference type="PRINTS" id="PR00080">
    <property type="entry name" value="SDRFAMILY"/>
</dbReference>
<gene>
    <name evidence="3" type="ORF">CVV65_06020</name>
</gene>
<evidence type="ECO:0000256" key="2">
    <source>
        <dbReference type="ARBA" id="ARBA00023002"/>
    </source>
</evidence>
<dbReference type="Pfam" id="PF13561">
    <property type="entry name" value="adh_short_C2"/>
    <property type="match status" value="1"/>
</dbReference>
<dbReference type="InterPro" id="IPR036291">
    <property type="entry name" value="NAD(P)-bd_dom_sf"/>
</dbReference>
<dbReference type="PROSITE" id="PS00061">
    <property type="entry name" value="ADH_SHORT"/>
    <property type="match status" value="1"/>
</dbReference>
<dbReference type="GO" id="GO:0016616">
    <property type="term" value="F:oxidoreductase activity, acting on the CH-OH group of donors, NAD or NADP as acceptor"/>
    <property type="evidence" value="ECO:0007669"/>
    <property type="project" value="TreeGrafter"/>
</dbReference>
<dbReference type="EMBL" id="CP024955">
    <property type="protein sequence ID" value="ATY84558.1"/>
    <property type="molecule type" value="Genomic_DNA"/>
</dbReference>
<proteinExistence type="inferred from homology"/>
<dbReference type="KEGG" id="kyr:CVV65_06020"/>
<evidence type="ECO:0000313" key="4">
    <source>
        <dbReference type="Proteomes" id="UP000231932"/>
    </source>
</evidence>
<dbReference type="Gene3D" id="3.40.50.720">
    <property type="entry name" value="NAD(P)-binding Rossmann-like Domain"/>
    <property type="match status" value="1"/>
</dbReference>
<evidence type="ECO:0000256" key="1">
    <source>
        <dbReference type="ARBA" id="ARBA00006484"/>
    </source>
</evidence>
<reference evidence="4" key="1">
    <citation type="submission" date="2017-11" db="EMBL/GenBank/DDBJ databases">
        <title>Complete Genome Sequence of Kyrpidia sp. Strain EA-1, a thermophilic, hydrogen-oxidizing Bacterium, isolated from the Azores.</title>
        <authorList>
            <person name="Reiner J.E."/>
            <person name="Lapp C.J."/>
            <person name="Bunk B."/>
            <person name="Gescher J."/>
        </authorList>
    </citation>
    <scope>NUCLEOTIDE SEQUENCE [LARGE SCALE GENOMIC DNA]</scope>
    <source>
        <strain evidence="4">EA-1</strain>
    </source>
</reference>
<name>A0A2K8N5F7_9BACL</name>
<protein>
    <submittedName>
        <fullName evidence="3">Uncharacterized protein</fullName>
    </submittedName>
</protein>
<dbReference type="RefSeq" id="WP_100667375.1">
    <property type="nucleotide sequence ID" value="NZ_CP024955.1"/>
</dbReference>